<organism evidence="8 9">
    <name type="scientific">Candidatus Nealsonbacteria bacterium RIFCSPLOWO2_01_FULL_43_32</name>
    <dbReference type="NCBI Taxonomy" id="1801672"/>
    <lineage>
        <taxon>Bacteria</taxon>
        <taxon>Candidatus Nealsoniibacteriota</taxon>
    </lineage>
</organism>
<feature type="domain" description="EamA" evidence="7">
    <location>
        <begin position="159"/>
        <end position="296"/>
    </location>
</feature>
<dbReference type="Proteomes" id="UP000178647">
    <property type="component" value="Unassembled WGS sequence"/>
</dbReference>
<feature type="transmembrane region" description="Helical" evidence="6">
    <location>
        <begin position="223"/>
        <end position="244"/>
    </location>
</feature>
<evidence type="ECO:0000256" key="4">
    <source>
        <dbReference type="ARBA" id="ARBA00022989"/>
    </source>
</evidence>
<name>A0A1G2EED4_9BACT</name>
<dbReference type="PANTHER" id="PTHR32322">
    <property type="entry name" value="INNER MEMBRANE TRANSPORTER"/>
    <property type="match status" value="1"/>
</dbReference>
<dbReference type="EMBL" id="MHMH01000021">
    <property type="protein sequence ID" value="OGZ23962.1"/>
    <property type="molecule type" value="Genomic_DNA"/>
</dbReference>
<evidence type="ECO:0000256" key="2">
    <source>
        <dbReference type="ARBA" id="ARBA00007362"/>
    </source>
</evidence>
<dbReference type="InterPro" id="IPR000620">
    <property type="entry name" value="EamA_dom"/>
</dbReference>
<feature type="transmembrane region" description="Helical" evidence="6">
    <location>
        <begin position="120"/>
        <end position="138"/>
    </location>
</feature>
<dbReference type="GO" id="GO:0016020">
    <property type="term" value="C:membrane"/>
    <property type="evidence" value="ECO:0007669"/>
    <property type="project" value="UniProtKB-SubCell"/>
</dbReference>
<dbReference type="Pfam" id="PF00892">
    <property type="entry name" value="EamA"/>
    <property type="match status" value="2"/>
</dbReference>
<comment type="subcellular location">
    <subcellularLocation>
        <location evidence="1">Membrane</location>
        <topology evidence="1">Multi-pass membrane protein</topology>
    </subcellularLocation>
</comment>
<feature type="transmembrane region" description="Helical" evidence="6">
    <location>
        <begin position="36"/>
        <end position="54"/>
    </location>
</feature>
<dbReference type="STRING" id="1801672.A2896_01315"/>
<evidence type="ECO:0000259" key="7">
    <source>
        <dbReference type="Pfam" id="PF00892"/>
    </source>
</evidence>
<evidence type="ECO:0000256" key="1">
    <source>
        <dbReference type="ARBA" id="ARBA00004141"/>
    </source>
</evidence>
<feature type="transmembrane region" description="Helical" evidence="6">
    <location>
        <begin position="184"/>
        <end position="207"/>
    </location>
</feature>
<dbReference type="Gene3D" id="1.10.3730.20">
    <property type="match status" value="1"/>
</dbReference>
<feature type="transmembrane region" description="Helical" evidence="6">
    <location>
        <begin position="6"/>
        <end position="24"/>
    </location>
</feature>
<reference evidence="8 9" key="1">
    <citation type="journal article" date="2016" name="Nat. Commun.">
        <title>Thousands of microbial genomes shed light on interconnected biogeochemical processes in an aquifer system.</title>
        <authorList>
            <person name="Anantharaman K."/>
            <person name="Brown C.T."/>
            <person name="Hug L.A."/>
            <person name="Sharon I."/>
            <person name="Castelle C.J."/>
            <person name="Probst A.J."/>
            <person name="Thomas B.C."/>
            <person name="Singh A."/>
            <person name="Wilkins M.J."/>
            <person name="Karaoz U."/>
            <person name="Brodie E.L."/>
            <person name="Williams K.H."/>
            <person name="Hubbard S.S."/>
            <person name="Banfield J.F."/>
        </authorList>
    </citation>
    <scope>NUCLEOTIDE SEQUENCE [LARGE SCALE GENOMIC DNA]</scope>
</reference>
<keyword evidence="5 6" id="KW-0472">Membrane</keyword>
<evidence type="ECO:0000313" key="8">
    <source>
        <dbReference type="EMBL" id="OGZ23962.1"/>
    </source>
</evidence>
<feature type="transmembrane region" description="Helical" evidence="6">
    <location>
        <begin position="66"/>
        <end position="84"/>
    </location>
</feature>
<evidence type="ECO:0000256" key="3">
    <source>
        <dbReference type="ARBA" id="ARBA00022692"/>
    </source>
</evidence>
<dbReference type="PANTHER" id="PTHR32322:SF2">
    <property type="entry name" value="EAMA DOMAIN-CONTAINING PROTEIN"/>
    <property type="match status" value="1"/>
</dbReference>
<evidence type="ECO:0000256" key="6">
    <source>
        <dbReference type="SAM" id="Phobius"/>
    </source>
</evidence>
<dbReference type="InterPro" id="IPR037185">
    <property type="entry name" value="EmrE-like"/>
</dbReference>
<keyword evidence="4 6" id="KW-1133">Transmembrane helix</keyword>
<dbReference type="AlphaFoldDB" id="A0A1G2EED4"/>
<comment type="caution">
    <text evidence="8">The sequence shown here is derived from an EMBL/GenBank/DDBJ whole genome shotgun (WGS) entry which is preliminary data.</text>
</comment>
<feature type="transmembrane region" description="Helical" evidence="6">
    <location>
        <begin position="91"/>
        <end position="114"/>
    </location>
</feature>
<evidence type="ECO:0000256" key="5">
    <source>
        <dbReference type="ARBA" id="ARBA00023136"/>
    </source>
</evidence>
<accession>A0A1G2EED4</accession>
<dbReference type="SUPFAM" id="SSF103481">
    <property type="entry name" value="Multidrug resistance efflux transporter EmrE"/>
    <property type="match status" value="2"/>
</dbReference>
<feature type="transmembrane region" description="Helical" evidence="6">
    <location>
        <begin position="250"/>
        <end position="271"/>
    </location>
</feature>
<protein>
    <recommendedName>
        <fullName evidence="7">EamA domain-containing protein</fullName>
    </recommendedName>
</protein>
<sequence>MELYLAILAGLGGMFGWGLADFFAKKTLDKVTPIKAFLYSHVFGLTLLLIYLVFNRGPINLSPKIILFLIAFGIGDLTAYTLFYRGLQKGMVSIIGPIVSMNSGVAVLVSFFWFGELITAMRWMGLGIVLLGTILISFQLQKTELGLNIKNMTSGLPEAIAAMVIWGLFFPLWDWFLTYQGEGWIFSLTSVTVAEIAGAFIFIYFLSRLRKTPADIQVKEKQIWFWLALIGIFTTAGSIFVAWGYRFTSITSAVVVLGAAYSLPTIVLARIFLKEKLAFNQLIGVVAIIGGLIILVL</sequence>
<feature type="domain" description="EamA" evidence="7">
    <location>
        <begin position="6"/>
        <end position="137"/>
    </location>
</feature>
<proteinExistence type="inferred from homology"/>
<dbReference type="InterPro" id="IPR050638">
    <property type="entry name" value="AA-Vitamin_Transporters"/>
</dbReference>
<comment type="similarity">
    <text evidence="2">Belongs to the EamA transporter family.</text>
</comment>
<evidence type="ECO:0000313" key="9">
    <source>
        <dbReference type="Proteomes" id="UP000178647"/>
    </source>
</evidence>
<gene>
    <name evidence="8" type="ORF">A2896_01315</name>
</gene>
<feature type="transmembrane region" description="Helical" evidence="6">
    <location>
        <begin position="278"/>
        <end position="296"/>
    </location>
</feature>
<keyword evidence="3 6" id="KW-0812">Transmembrane</keyword>